<dbReference type="Proteomes" id="UP000054248">
    <property type="component" value="Unassembled WGS sequence"/>
</dbReference>
<reference evidence="2" key="2">
    <citation type="submission" date="2015-01" db="EMBL/GenBank/DDBJ databases">
        <title>Evolutionary Origins and Diversification of the Mycorrhizal Mutualists.</title>
        <authorList>
            <consortium name="DOE Joint Genome Institute"/>
            <consortium name="Mycorrhizal Genomics Consortium"/>
            <person name="Kohler A."/>
            <person name="Kuo A."/>
            <person name="Nagy L.G."/>
            <person name="Floudas D."/>
            <person name="Copeland A."/>
            <person name="Barry K.W."/>
            <person name="Cichocki N."/>
            <person name="Veneault-Fourrey C."/>
            <person name="LaButti K."/>
            <person name="Lindquist E.A."/>
            <person name="Lipzen A."/>
            <person name="Lundell T."/>
            <person name="Morin E."/>
            <person name="Murat C."/>
            <person name="Riley R."/>
            <person name="Ohm R."/>
            <person name="Sun H."/>
            <person name="Tunlid A."/>
            <person name="Henrissat B."/>
            <person name="Grigoriev I.V."/>
            <person name="Hibbett D.S."/>
            <person name="Martin F."/>
        </authorList>
    </citation>
    <scope>NUCLEOTIDE SEQUENCE [LARGE SCALE GENOMIC DNA]</scope>
    <source>
        <strain evidence="2">MUT 4182</strain>
    </source>
</reference>
<protein>
    <submittedName>
        <fullName evidence="1">Uncharacterized protein</fullName>
    </submittedName>
</protein>
<organism evidence="1 2">
    <name type="scientific">Tulasnella calospora MUT 4182</name>
    <dbReference type="NCBI Taxonomy" id="1051891"/>
    <lineage>
        <taxon>Eukaryota</taxon>
        <taxon>Fungi</taxon>
        <taxon>Dikarya</taxon>
        <taxon>Basidiomycota</taxon>
        <taxon>Agaricomycotina</taxon>
        <taxon>Agaricomycetes</taxon>
        <taxon>Cantharellales</taxon>
        <taxon>Tulasnellaceae</taxon>
        <taxon>Tulasnella</taxon>
    </lineage>
</organism>
<evidence type="ECO:0000313" key="2">
    <source>
        <dbReference type="Proteomes" id="UP000054248"/>
    </source>
</evidence>
<accession>A0A0C3QHB9</accession>
<evidence type="ECO:0000313" key="1">
    <source>
        <dbReference type="EMBL" id="KIO25119.1"/>
    </source>
</evidence>
<reference evidence="1 2" key="1">
    <citation type="submission" date="2014-04" db="EMBL/GenBank/DDBJ databases">
        <authorList>
            <consortium name="DOE Joint Genome Institute"/>
            <person name="Kuo A."/>
            <person name="Girlanda M."/>
            <person name="Perotto S."/>
            <person name="Kohler A."/>
            <person name="Nagy L.G."/>
            <person name="Floudas D."/>
            <person name="Copeland A."/>
            <person name="Barry K.W."/>
            <person name="Cichocki N."/>
            <person name="Veneault-Fourrey C."/>
            <person name="LaButti K."/>
            <person name="Lindquist E.A."/>
            <person name="Lipzen A."/>
            <person name="Lundell T."/>
            <person name="Morin E."/>
            <person name="Murat C."/>
            <person name="Sun H."/>
            <person name="Tunlid A."/>
            <person name="Henrissat B."/>
            <person name="Grigoriev I.V."/>
            <person name="Hibbett D.S."/>
            <person name="Martin F."/>
            <person name="Nordberg H.P."/>
            <person name="Cantor M.N."/>
            <person name="Hua S.X."/>
        </authorList>
    </citation>
    <scope>NUCLEOTIDE SEQUENCE [LARGE SCALE GENOMIC DNA]</scope>
    <source>
        <strain evidence="1 2">MUT 4182</strain>
    </source>
</reference>
<dbReference type="HOGENOM" id="CLU_2591527_0_0_1"/>
<gene>
    <name evidence="1" type="ORF">M407DRAFT_244193</name>
</gene>
<sequence>MVQLRFAAFAKASLDPPALSINIWRGAFTLLGDPRPILDLPTLIKIREAEGIECVEFVGRHDADGTLAITWNEEASEPTRD</sequence>
<keyword evidence="2" id="KW-1185">Reference proteome</keyword>
<proteinExistence type="predicted"/>
<dbReference type="AlphaFoldDB" id="A0A0C3QHB9"/>
<dbReference type="EMBL" id="KN823048">
    <property type="protein sequence ID" value="KIO25119.1"/>
    <property type="molecule type" value="Genomic_DNA"/>
</dbReference>
<name>A0A0C3QHB9_9AGAM</name>